<keyword evidence="2" id="KW-0378">Hydrolase</keyword>
<dbReference type="PIRSF" id="PIRSF029171">
    <property type="entry name" value="Esterase_LipA"/>
    <property type="match status" value="1"/>
</dbReference>
<name>A0ABT1GYX5_9NOCA</name>
<dbReference type="EMBL" id="JAMTCG010000002">
    <property type="protein sequence ID" value="MCP2160191.1"/>
    <property type="molecule type" value="Genomic_DNA"/>
</dbReference>
<proteinExistence type="predicted"/>
<dbReference type="InterPro" id="IPR029058">
    <property type="entry name" value="AB_hydrolase_fold"/>
</dbReference>
<dbReference type="Gene3D" id="3.40.50.1820">
    <property type="entry name" value="alpha/beta hydrolase"/>
    <property type="match status" value="2"/>
</dbReference>
<evidence type="ECO:0000313" key="2">
    <source>
        <dbReference type="EMBL" id="MCP2160191.1"/>
    </source>
</evidence>
<evidence type="ECO:0000313" key="3">
    <source>
        <dbReference type="Proteomes" id="UP001205740"/>
    </source>
</evidence>
<feature type="signal peptide" evidence="1">
    <location>
        <begin position="1"/>
        <end position="26"/>
    </location>
</feature>
<feature type="chain" id="PRO_5045366660" evidence="1">
    <location>
        <begin position="27"/>
        <end position="400"/>
    </location>
</feature>
<gene>
    <name evidence="2" type="ORF">LX12_001370</name>
</gene>
<dbReference type="SUPFAM" id="SSF53474">
    <property type="entry name" value="alpha/beta-Hydrolases"/>
    <property type="match status" value="1"/>
</dbReference>
<protein>
    <submittedName>
        <fullName evidence="2">Alpha/beta hydrolase family protein</fullName>
    </submittedName>
</protein>
<keyword evidence="3" id="KW-1185">Reference proteome</keyword>
<sequence length="400" mass="41791">MRRARRSTAVVLGIAATMAVVAPAAAVPLPPPEPAPVWSGLDVRDYAGPVPTTPGRLLRSVPLDRSLWLPDAGSAVRVLYSTVDGRGRPAVSTGSITLPKGTPPPGGWPVLAWAHGTVGMGDDCAPSAQKPTADDIAYLGHWLRTGHAIVATDYVGMGTPGPLYYLDGVTAAHSIVDSVAAAPATGLPLSRRWAAVGHSQGAGAALNAARYAHTFSAGSGLDFRGVLATGVPANLESVLPGLGPQFPPVVLPRTLNTYVLYILAGLRSARPDLRVDDLLTATGRRLVGRANGACGKEMRPFTEGLDLRTVFRRPLASIPDVYSVFRTYLGTPASGYTRPVFIGQGLADVNVPAPSALSLAAQMTATRQPLELHVYPAADHPGVLTAVLPDADRFLTRVLR</sequence>
<accession>A0ABT1GYX5</accession>
<dbReference type="Proteomes" id="UP001205740">
    <property type="component" value="Unassembled WGS sequence"/>
</dbReference>
<dbReference type="GO" id="GO:0016787">
    <property type="term" value="F:hydrolase activity"/>
    <property type="evidence" value="ECO:0007669"/>
    <property type="project" value="UniProtKB-KW"/>
</dbReference>
<organism evidence="2 3">
    <name type="scientific">Williamsia serinedens</name>
    <dbReference type="NCBI Taxonomy" id="391736"/>
    <lineage>
        <taxon>Bacteria</taxon>
        <taxon>Bacillati</taxon>
        <taxon>Actinomycetota</taxon>
        <taxon>Actinomycetes</taxon>
        <taxon>Mycobacteriales</taxon>
        <taxon>Nocardiaceae</taxon>
        <taxon>Williamsia</taxon>
    </lineage>
</organism>
<dbReference type="PANTHER" id="PTHR34853:SF1">
    <property type="entry name" value="LIPASE 5"/>
    <property type="match status" value="1"/>
</dbReference>
<comment type="caution">
    <text evidence="2">The sequence shown here is derived from an EMBL/GenBank/DDBJ whole genome shotgun (WGS) entry which is preliminary data.</text>
</comment>
<dbReference type="InterPro" id="IPR005152">
    <property type="entry name" value="Lipase_secreted"/>
</dbReference>
<reference evidence="2 3" key="1">
    <citation type="submission" date="2022-06" db="EMBL/GenBank/DDBJ databases">
        <title>Genomic Encyclopedia of Archaeal and Bacterial Type Strains, Phase II (KMG-II): from individual species to whole genera.</title>
        <authorList>
            <person name="Goeker M."/>
        </authorList>
    </citation>
    <scope>NUCLEOTIDE SEQUENCE [LARGE SCALE GENOMIC DNA]</scope>
    <source>
        <strain evidence="2 3">DSM 45037</strain>
    </source>
</reference>
<dbReference type="PANTHER" id="PTHR34853">
    <property type="match status" value="1"/>
</dbReference>
<dbReference type="RefSeq" id="WP_253653762.1">
    <property type="nucleotide sequence ID" value="NZ_BAAAOE010000001.1"/>
</dbReference>
<keyword evidence="1" id="KW-0732">Signal</keyword>
<evidence type="ECO:0000256" key="1">
    <source>
        <dbReference type="SAM" id="SignalP"/>
    </source>
</evidence>